<dbReference type="AlphaFoldDB" id="A0A9N9J6A6"/>
<accession>A0A9N9J6A6</accession>
<protein>
    <submittedName>
        <fullName evidence="1">12035_t:CDS:1</fullName>
    </submittedName>
</protein>
<dbReference type="OrthoDB" id="2411687at2759"/>
<feature type="non-terminal residue" evidence="1">
    <location>
        <position position="1"/>
    </location>
</feature>
<gene>
    <name evidence="1" type="ORF">ALEPTO_LOCUS13874</name>
</gene>
<reference evidence="1" key="1">
    <citation type="submission" date="2021-06" db="EMBL/GenBank/DDBJ databases">
        <authorList>
            <person name="Kallberg Y."/>
            <person name="Tangrot J."/>
            <person name="Rosling A."/>
        </authorList>
    </citation>
    <scope>NUCLEOTIDE SEQUENCE</scope>
    <source>
        <strain evidence="1">FL130A</strain>
    </source>
</reference>
<sequence length="122" mass="13820">VQRQKLTEKEAQKKYRRAKGFGQSLWALSLEGLDNFLEKNKNNLDSLQIEGFQNLLSGLDEFLEEESIVSLHENHHMEIFSSATLESTDIIRATSSFHGKPVFSNVIISGCDGESEITWYGL</sequence>
<dbReference type="Proteomes" id="UP000789508">
    <property type="component" value="Unassembled WGS sequence"/>
</dbReference>
<dbReference type="EMBL" id="CAJVPS010049278">
    <property type="protein sequence ID" value="CAG8765965.1"/>
    <property type="molecule type" value="Genomic_DNA"/>
</dbReference>
<comment type="caution">
    <text evidence="1">The sequence shown here is derived from an EMBL/GenBank/DDBJ whole genome shotgun (WGS) entry which is preliminary data.</text>
</comment>
<proteinExistence type="predicted"/>
<feature type="non-terminal residue" evidence="1">
    <location>
        <position position="122"/>
    </location>
</feature>
<evidence type="ECO:0000313" key="1">
    <source>
        <dbReference type="EMBL" id="CAG8765965.1"/>
    </source>
</evidence>
<keyword evidence="2" id="KW-1185">Reference proteome</keyword>
<organism evidence="1 2">
    <name type="scientific">Ambispora leptoticha</name>
    <dbReference type="NCBI Taxonomy" id="144679"/>
    <lineage>
        <taxon>Eukaryota</taxon>
        <taxon>Fungi</taxon>
        <taxon>Fungi incertae sedis</taxon>
        <taxon>Mucoromycota</taxon>
        <taxon>Glomeromycotina</taxon>
        <taxon>Glomeromycetes</taxon>
        <taxon>Archaeosporales</taxon>
        <taxon>Ambisporaceae</taxon>
        <taxon>Ambispora</taxon>
    </lineage>
</organism>
<evidence type="ECO:0000313" key="2">
    <source>
        <dbReference type="Proteomes" id="UP000789508"/>
    </source>
</evidence>
<name>A0A9N9J6A6_9GLOM</name>